<name>A0A1G5S6L6_9FIRM</name>
<evidence type="ECO:0000256" key="1">
    <source>
        <dbReference type="SAM" id="MobiDB-lite"/>
    </source>
</evidence>
<protein>
    <submittedName>
        <fullName evidence="2">Uncharacterized protein</fullName>
    </submittedName>
</protein>
<dbReference type="EMBL" id="FMWL01000025">
    <property type="protein sequence ID" value="SCZ81858.1"/>
    <property type="molecule type" value="Genomic_DNA"/>
</dbReference>
<accession>A0A1G5S6L6</accession>
<dbReference type="RefSeq" id="WP_170829497.1">
    <property type="nucleotide sequence ID" value="NZ_FMWL01000025.1"/>
</dbReference>
<reference evidence="2 3" key="1">
    <citation type="submission" date="2016-10" db="EMBL/GenBank/DDBJ databases">
        <authorList>
            <person name="de Groot N.N."/>
        </authorList>
    </citation>
    <scope>NUCLEOTIDE SEQUENCE [LARGE SCALE GENOMIC DNA]</scope>
    <source>
        <strain evidence="2 3">DSM 2784</strain>
    </source>
</reference>
<proteinExistence type="predicted"/>
<feature type="compositionally biased region" description="Basic and acidic residues" evidence="1">
    <location>
        <begin position="1"/>
        <end position="22"/>
    </location>
</feature>
<dbReference type="AlphaFoldDB" id="A0A1G5S6L6"/>
<organism evidence="2 3">
    <name type="scientific">Acidaminobacter hydrogenoformans DSM 2784</name>
    <dbReference type="NCBI Taxonomy" id="1120920"/>
    <lineage>
        <taxon>Bacteria</taxon>
        <taxon>Bacillati</taxon>
        <taxon>Bacillota</taxon>
        <taxon>Clostridia</taxon>
        <taxon>Peptostreptococcales</taxon>
        <taxon>Acidaminobacteraceae</taxon>
        <taxon>Acidaminobacter</taxon>
    </lineage>
</organism>
<keyword evidence="3" id="KW-1185">Reference proteome</keyword>
<gene>
    <name evidence="2" type="ORF">SAMN03080599_03103</name>
</gene>
<evidence type="ECO:0000313" key="2">
    <source>
        <dbReference type="EMBL" id="SCZ81858.1"/>
    </source>
</evidence>
<evidence type="ECO:0000313" key="3">
    <source>
        <dbReference type="Proteomes" id="UP000199208"/>
    </source>
</evidence>
<sequence>MSEKDLEKMKQFLEEKKKKEQHGTAPHPGKSHGQHVNTKGFHNNKAGSPISK</sequence>
<dbReference type="Proteomes" id="UP000199208">
    <property type="component" value="Unassembled WGS sequence"/>
</dbReference>
<feature type="region of interest" description="Disordered" evidence="1">
    <location>
        <begin position="1"/>
        <end position="52"/>
    </location>
</feature>